<dbReference type="Proteomes" id="UP000436088">
    <property type="component" value="Unassembled WGS sequence"/>
</dbReference>
<feature type="region of interest" description="Disordered" evidence="1">
    <location>
        <begin position="240"/>
        <end position="276"/>
    </location>
</feature>
<name>A0A6A2XIL7_HIBSY</name>
<accession>A0A6A2XIL7</accession>
<dbReference type="EMBL" id="VEPZ02001768">
    <property type="protein sequence ID" value="KAE8656267.1"/>
    <property type="molecule type" value="Genomic_DNA"/>
</dbReference>
<gene>
    <name evidence="3" type="ORF">F3Y22_tig00117005pilonHSYRG00280</name>
</gene>
<evidence type="ECO:0000259" key="2">
    <source>
        <dbReference type="Pfam" id="PF13966"/>
    </source>
</evidence>
<dbReference type="InterPro" id="IPR052343">
    <property type="entry name" value="Retrotransposon-Effector_Assoc"/>
</dbReference>
<evidence type="ECO:0000313" key="4">
    <source>
        <dbReference type="Proteomes" id="UP000436088"/>
    </source>
</evidence>
<dbReference type="PANTHER" id="PTHR46890">
    <property type="entry name" value="NON-LTR RETROLELEMENT REVERSE TRANSCRIPTASE-LIKE PROTEIN-RELATED"/>
    <property type="match status" value="1"/>
</dbReference>
<evidence type="ECO:0000256" key="1">
    <source>
        <dbReference type="SAM" id="MobiDB-lite"/>
    </source>
</evidence>
<dbReference type="Pfam" id="PF13966">
    <property type="entry name" value="zf-RVT"/>
    <property type="match status" value="1"/>
</dbReference>
<organism evidence="3 4">
    <name type="scientific">Hibiscus syriacus</name>
    <name type="common">Rose of Sharon</name>
    <dbReference type="NCBI Taxonomy" id="106335"/>
    <lineage>
        <taxon>Eukaryota</taxon>
        <taxon>Viridiplantae</taxon>
        <taxon>Streptophyta</taxon>
        <taxon>Embryophyta</taxon>
        <taxon>Tracheophyta</taxon>
        <taxon>Spermatophyta</taxon>
        <taxon>Magnoliopsida</taxon>
        <taxon>eudicotyledons</taxon>
        <taxon>Gunneridae</taxon>
        <taxon>Pentapetalae</taxon>
        <taxon>rosids</taxon>
        <taxon>malvids</taxon>
        <taxon>Malvales</taxon>
        <taxon>Malvaceae</taxon>
        <taxon>Malvoideae</taxon>
        <taxon>Hibiscus</taxon>
    </lineage>
</organism>
<evidence type="ECO:0000313" key="3">
    <source>
        <dbReference type="EMBL" id="KAE8656267.1"/>
    </source>
</evidence>
<protein>
    <recommendedName>
        <fullName evidence="2">Reverse transcriptase zinc-binding domain-containing protein</fullName>
    </recommendedName>
</protein>
<dbReference type="AlphaFoldDB" id="A0A6A2XIL7"/>
<dbReference type="InterPro" id="IPR026960">
    <property type="entry name" value="RVT-Znf"/>
</dbReference>
<proteinExistence type="predicted"/>
<sequence length="819" mass="93115">MGTLEIGLLGMGSLRVEWRTGRRNGEDFRVEVIGETWQQVKEFGGVLCRKNHMGLVYSMYCLVQSAGEIGWDQAWGERLKSRQADTMSEKVAVLMKHLRFTEEESEDISPPRVIIEDGVVEMDKPLAVWVRIYELPLGLMRIEIVEKIGNRIGKTIATDTRFGERRMGDIFGLEWRLIAPSRYADVPRWGSLRMGNRGKESSNRRREWIIYVECENNGRSMTSSANSPFSERIARIPQGGPWIPRRDLLHSSNSNQEDDSDLSDPTGPDSSLPQTFPEIFLVRDRAMVGTSEEEDPSEIPEKHTRDVMLTVVAENNEDPFSVKVGKLGERLGTWQRVRRGKAKWDERHIKSRILQLDSGPVSDELANGRRKKNWVERLESEGGVWCDKLEDIFYVATSYFSSLLRSSEPAPNEEILQAIARCISPSDNKMHYRNFTAEEVTIAFSQVNPSKAPGFDGLSVPKVTSPKLMKNFRPISLCSVMYKRGLRQGDPLSLYLFLFCAQGLSALLLKAQRKNEIKGIRASLRGPRISHLFPNTPVTDRSTFLSELGFVEALDPGSYLGLPLAIWRLIQDENSLAFKAKETLKDGFFLRVGVDSKARMFEDIWGDYSPICCKERYMYRSEQPVLNTLIAPVQGDMTLWSHHSLGYYSAKSGYKWLLFQNSPTLRVEGIWNVVAKANVLLKIRIFGWRLCHEALPLGSKIKQANLGDDICPLCNSELESVLHAIKDCPNSKSSKLSSEGFDLFLALLWNIWNRPSSRPRKWCKPNQDKVKINVDGAYCKHSRVAVVGIVARDKHGCRTRILTRPRIFLQLDCCSMRQD</sequence>
<comment type="caution">
    <text evidence="3">The sequence shown here is derived from an EMBL/GenBank/DDBJ whole genome shotgun (WGS) entry which is preliminary data.</text>
</comment>
<keyword evidence="4" id="KW-1185">Reference proteome</keyword>
<reference evidence="3" key="1">
    <citation type="submission" date="2019-09" db="EMBL/GenBank/DDBJ databases">
        <title>Draft genome information of white flower Hibiscus syriacus.</title>
        <authorList>
            <person name="Kim Y.-M."/>
        </authorList>
    </citation>
    <scope>NUCLEOTIDE SEQUENCE [LARGE SCALE GENOMIC DNA]</scope>
    <source>
        <strain evidence="3">YM2019G1</strain>
    </source>
</reference>
<dbReference type="PANTHER" id="PTHR46890:SF48">
    <property type="entry name" value="RNA-DIRECTED DNA POLYMERASE"/>
    <property type="match status" value="1"/>
</dbReference>
<feature type="domain" description="Reverse transcriptase zinc-binding" evidence="2">
    <location>
        <begin position="648"/>
        <end position="732"/>
    </location>
</feature>